<name>A0ABW2P5F7_9ACTN</name>
<dbReference type="RefSeq" id="WP_380827672.1">
    <property type="nucleotide sequence ID" value="NZ_JBHTCG010000010.1"/>
</dbReference>
<gene>
    <name evidence="1" type="ORF">ACFQSB_17790</name>
</gene>
<proteinExistence type="predicted"/>
<reference evidence="2" key="1">
    <citation type="journal article" date="2019" name="Int. J. Syst. Evol. Microbiol.">
        <title>The Global Catalogue of Microorganisms (GCM) 10K type strain sequencing project: providing services to taxonomists for standard genome sequencing and annotation.</title>
        <authorList>
            <consortium name="The Broad Institute Genomics Platform"/>
            <consortium name="The Broad Institute Genome Sequencing Center for Infectious Disease"/>
            <person name="Wu L."/>
            <person name="Ma J."/>
        </authorList>
    </citation>
    <scope>NUCLEOTIDE SEQUENCE [LARGE SCALE GENOMIC DNA]</scope>
    <source>
        <strain evidence="2">CECT 7649</strain>
    </source>
</reference>
<dbReference type="Proteomes" id="UP001596496">
    <property type="component" value="Unassembled WGS sequence"/>
</dbReference>
<dbReference type="EMBL" id="JBHTCG010000010">
    <property type="protein sequence ID" value="MFC7384074.1"/>
    <property type="molecule type" value="Genomic_DNA"/>
</dbReference>
<evidence type="ECO:0000313" key="1">
    <source>
        <dbReference type="EMBL" id="MFC7384074.1"/>
    </source>
</evidence>
<sequence length="209" mass="21669">MNENESATTRRSLHGVAELLLAGPQHRRSGTIRLRATPGGFATVTEPDLRVEGADLVAGELRLPISGTSARALGAAAGTDAGAPENLYSDGSGVSPDEVLRVDPVAAAELAHALTLGDQALRALSPGATPVLWPEHFDLAITVDKVNYGVSPGDSYLAVPYAYVGPWEPRGGEFWNAPFGAARPLSELGGVVAAITGFFAEGRDRATIS</sequence>
<organism evidence="1 2">
    <name type="scientific">Sphaerisporangium rhizosphaerae</name>
    <dbReference type="NCBI Taxonomy" id="2269375"/>
    <lineage>
        <taxon>Bacteria</taxon>
        <taxon>Bacillati</taxon>
        <taxon>Actinomycetota</taxon>
        <taxon>Actinomycetes</taxon>
        <taxon>Streptosporangiales</taxon>
        <taxon>Streptosporangiaceae</taxon>
        <taxon>Sphaerisporangium</taxon>
    </lineage>
</organism>
<evidence type="ECO:0000313" key="2">
    <source>
        <dbReference type="Proteomes" id="UP001596496"/>
    </source>
</evidence>
<protein>
    <submittedName>
        <fullName evidence="1">Uncharacterized protein</fullName>
    </submittedName>
</protein>
<comment type="caution">
    <text evidence="1">The sequence shown here is derived from an EMBL/GenBank/DDBJ whole genome shotgun (WGS) entry which is preliminary data.</text>
</comment>
<accession>A0ABW2P5F7</accession>
<keyword evidence="2" id="KW-1185">Reference proteome</keyword>